<evidence type="ECO:0000313" key="2">
    <source>
        <dbReference type="Proteomes" id="UP000248975"/>
    </source>
</evidence>
<name>A0A2W5SGT0_CERSP</name>
<accession>A0A2W5SGT0</accession>
<dbReference type="AlphaFoldDB" id="A0A2W5SGT0"/>
<comment type="caution">
    <text evidence="1">The sequence shown here is derived from an EMBL/GenBank/DDBJ whole genome shotgun (WGS) entry which is preliminary data.</text>
</comment>
<evidence type="ECO:0000313" key="1">
    <source>
        <dbReference type="EMBL" id="PZR00023.1"/>
    </source>
</evidence>
<sequence>MAIRKKLDLYIVGVDPKTGREMRARIDSKTSFTILHPDHGGEFARVDITEDGRGKMTTLDATIRSPEDAAKCLWECSLGCNGDVACVAGCGLMCSTIIV</sequence>
<protein>
    <submittedName>
        <fullName evidence="1">Uncharacterized protein</fullName>
    </submittedName>
</protein>
<organism evidence="1 2">
    <name type="scientific">Cereibacter sphaeroides</name>
    <name type="common">Rhodobacter sphaeroides</name>
    <dbReference type="NCBI Taxonomy" id="1063"/>
    <lineage>
        <taxon>Bacteria</taxon>
        <taxon>Pseudomonadati</taxon>
        <taxon>Pseudomonadota</taxon>
        <taxon>Alphaproteobacteria</taxon>
        <taxon>Rhodobacterales</taxon>
        <taxon>Paracoccaceae</taxon>
        <taxon>Cereibacter</taxon>
    </lineage>
</organism>
<gene>
    <name evidence="1" type="ORF">DI533_05225</name>
</gene>
<proteinExistence type="predicted"/>
<dbReference type="EMBL" id="QFQS01000001">
    <property type="protein sequence ID" value="PZR00023.1"/>
    <property type="molecule type" value="Genomic_DNA"/>
</dbReference>
<reference evidence="1 2" key="1">
    <citation type="submission" date="2017-08" db="EMBL/GenBank/DDBJ databases">
        <title>Infants hospitalized years apart are colonized by the same room-sourced microbial strains.</title>
        <authorList>
            <person name="Brooks B."/>
            <person name="Olm M.R."/>
            <person name="Firek B.A."/>
            <person name="Baker R."/>
            <person name="Thomas B.C."/>
            <person name="Morowitz M.J."/>
            <person name="Banfield J.F."/>
        </authorList>
    </citation>
    <scope>NUCLEOTIDE SEQUENCE [LARGE SCALE GENOMIC DNA]</scope>
    <source>
        <strain evidence="1">S2_003_000_R2_11</strain>
    </source>
</reference>
<dbReference type="Proteomes" id="UP000248975">
    <property type="component" value="Unassembled WGS sequence"/>
</dbReference>